<dbReference type="InterPro" id="IPR015797">
    <property type="entry name" value="NUDIX_hydrolase-like_dom_sf"/>
</dbReference>
<dbReference type="Proteomes" id="UP000234748">
    <property type="component" value="Unassembled WGS sequence"/>
</dbReference>
<protein>
    <submittedName>
        <fullName evidence="4">NUDIX hydrolase</fullName>
    </submittedName>
</protein>
<feature type="domain" description="Nudix hydrolase" evidence="3">
    <location>
        <begin position="25"/>
        <end position="164"/>
    </location>
</feature>
<keyword evidence="5" id="KW-1185">Reference proteome</keyword>
<comment type="cofactor">
    <cofactor evidence="1">
        <name>Mg(2+)</name>
        <dbReference type="ChEBI" id="CHEBI:18420"/>
    </cofactor>
</comment>
<dbReference type="CDD" id="cd18880">
    <property type="entry name" value="NUDIX_ADPRase"/>
    <property type="match status" value="1"/>
</dbReference>
<dbReference type="Gene3D" id="3.90.79.10">
    <property type="entry name" value="Nucleoside Triphosphate Pyrophosphohydrolase"/>
    <property type="match status" value="1"/>
</dbReference>
<reference evidence="4 5" key="1">
    <citation type="submission" date="2017-11" db="EMBL/GenBank/DDBJ databases">
        <title>Comparitive Functional Genomics of Dry Heat Resistant strains isolated from the Viking Spacecraft.</title>
        <authorList>
            <person name="Seuylemezian A."/>
            <person name="Cooper K."/>
            <person name="Vaishampayan P."/>
        </authorList>
    </citation>
    <scope>NUCLEOTIDE SEQUENCE [LARGE SCALE GENOMIC DNA]</scope>
    <source>
        <strain evidence="4 5">V1-29</strain>
    </source>
</reference>
<dbReference type="AlphaFoldDB" id="A0A2N5M5H4"/>
<dbReference type="Pfam" id="PF00293">
    <property type="entry name" value="NUDIX"/>
    <property type="match status" value="1"/>
</dbReference>
<dbReference type="SUPFAM" id="SSF55811">
    <property type="entry name" value="Nudix"/>
    <property type="match status" value="1"/>
</dbReference>
<evidence type="ECO:0000256" key="2">
    <source>
        <dbReference type="ARBA" id="ARBA00022801"/>
    </source>
</evidence>
<evidence type="ECO:0000313" key="4">
    <source>
        <dbReference type="EMBL" id="PLT29607.1"/>
    </source>
</evidence>
<keyword evidence="2 4" id="KW-0378">Hydrolase</keyword>
<evidence type="ECO:0000256" key="1">
    <source>
        <dbReference type="ARBA" id="ARBA00001946"/>
    </source>
</evidence>
<dbReference type="PANTHER" id="PTHR43046">
    <property type="entry name" value="GDP-MANNOSE MANNOSYL HYDROLASE"/>
    <property type="match status" value="1"/>
</dbReference>
<accession>A0A2N5M5H4</accession>
<proteinExistence type="predicted"/>
<sequence>MGNAFFKQEIHIRIKIKGRGGNALNIRNSVKAVIFNEGKVLVTKNQDREGIFYLFPGGGQEHGETFHETLRRECLEEIGQHVNIGELLFIREYIGKTHEYAQDDSKIHQIEYYFTCELKELNKDQAGIKPDPLQIGTEWIPLKDIMKYRLYPRAMRQNIIDVYSGAKSPIYLGNIN</sequence>
<dbReference type="PANTHER" id="PTHR43046:SF14">
    <property type="entry name" value="MUTT_NUDIX FAMILY PROTEIN"/>
    <property type="match status" value="1"/>
</dbReference>
<gene>
    <name evidence="4" type="ORF">CUU66_11915</name>
</gene>
<dbReference type="PROSITE" id="PS51462">
    <property type="entry name" value="NUDIX"/>
    <property type="match status" value="1"/>
</dbReference>
<dbReference type="EMBL" id="PGUY01000037">
    <property type="protein sequence ID" value="PLT29607.1"/>
    <property type="molecule type" value="Genomic_DNA"/>
</dbReference>
<dbReference type="InterPro" id="IPR000086">
    <property type="entry name" value="NUDIX_hydrolase_dom"/>
</dbReference>
<organism evidence="4 5">
    <name type="scientific">Peribacillus deserti</name>
    <dbReference type="NCBI Taxonomy" id="673318"/>
    <lineage>
        <taxon>Bacteria</taxon>
        <taxon>Bacillati</taxon>
        <taxon>Bacillota</taxon>
        <taxon>Bacilli</taxon>
        <taxon>Bacillales</taxon>
        <taxon>Bacillaceae</taxon>
        <taxon>Peribacillus</taxon>
    </lineage>
</organism>
<dbReference type="GO" id="GO:0016787">
    <property type="term" value="F:hydrolase activity"/>
    <property type="evidence" value="ECO:0007669"/>
    <property type="project" value="UniProtKB-KW"/>
</dbReference>
<name>A0A2N5M5H4_9BACI</name>
<evidence type="ECO:0000313" key="5">
    <source>
        <dbReference type="Proteomes" id="UP000234748"/>
    </source>
</evidence>
<comment type="caution">
    <text evidence="4">The sequence shown here is derived from an EMBL/GenBank/DDBJ whole genome shotgun (WGS) entry which is preliminary data.</text>
</comment>
<dbReference type="OrthoDB" id="65827at2"/>
<evidence type="ECO:0000259" key="3">
    <source>
        <dbReference type="PROSITE" id="PS51462"/>
    </source>
</evidence>